<accession>A0A480A9F0</accession>
<dbReference type="InterPro" id="IPR042242">
    <property type="entry name" value="RecO_C"/>
</dbReference>
<comment type="function">
    <text evidence="7">Involved in DNA repair and RecF pathway recombination.</text>
</comment>
<dbReference type="GO" id="GO:0006302">
    <property type="term" value="P:double-strand break repair"/>
    <property type="evidence" value="ECO:0007669"/>
    <property type="project" value="TreeGrafter"/>
</dbReference>
<dbReference type="HAMAP" id="MF_00201">
    <property type="entry name" value="RecO"/>
    <property type="match status" value="1"/>
</dbReference>
<dbReference type="InterPro" id="IPR012340">
    <property type="entry name" value="NA-bd_OB-fold"/>
</dbReference>
<reference evidence="10" key="1">
    <citation type="submission" date="2019-02" db="EMBL/GenBank/DDBJ databases">
        <title>Draft genome sequence of Dolichospermum planctonicum NIES-80.</title>
        <authorList>
            <person name="Yamaguchi H."/>
            <person name="Suzuki S."/>
            <person name="Kawachi M."/>
        </authorList>
    </citation>
    <scope>NUCLEOTIDE SEQUENCE [LARGE SCALE GENOMIC DNA]</scope>
    <source>
        <strain evidence="10">NIES-80</strain>
    </source>
</reference>
<protein>
    <recommendedName>
        <fullName evidence="2 7">DNA repair protein RecO</fullName>
    </recommendedName>
    <alternativeName>
        <fullName evidence="6 7">Recombination protein O</fullName>
    </alternativeName>
</protein>
<sequence>MTKTYKATGINLKTQPLGESDKIVTILTQEFGLIRAVATGARKQNSSLGGKMGMFVINELLISPGKNLNIIIEAETIKNYPGLSRNLGKLAASQYLAEIVLCQFLSEQPQIEIYELFNKHIQRIEYIPGTEIKAVVACLVQGVFQLLNLAGLKPQVEFCCLTQRFLTPDWKNPHWQVGFSIPSGGIICLEAWKNLQQQIQQGKWEHRKMNGKTKTNVTNTQSLASDPSDKTVFYQQELPVVSYLLNGKELFMLQHLSEIEIIQIDAADYSGWLAVEQVLRQYVQYHLERPIHSATLIDSYFATNHDAIV</sequence>
<keyword evidence="4 7" id="KW-0233">DNA recombination</keyword>
<gene>
    <name evidence="7" type="primary">recO</name>
    <name evidence="9" type="ORF">NIES80_02640</name>
</gene>
<dbReference type="Pfam" id="PF11967">
    <property type="entry name" value="RecO_N"/>
    <property type="match status" value="1"/>
</dbReference>
<dbReference type="Pfam" id="PF02565">
    <property type="entry name" value="RecO_C"/>
    <property type="match status" value="1"/>
</dbReference>
<evidence type="ECO:0000256" key="4">
    <source>
        <dbReference type="ARBA" id="ARBA00023172"/>
    </source>
</evidence>
<dbReference type="EMBL" id="BJCF01000002">
    <property type="protein sequence ID" value="GCL40576.1"/>
    <property type="molecule type" value="Genomic_DNA"/>
</dbReference>
<evidence type="ECO:0000256" key="3">
    <source>
        <dbReference type="ARBA" id="ARBA00022763"/>
    </source>
</evidence>
<comment type="similarity">
    <text evidence="1 7">Belongs to the RecO family.</text>
</comment>
<dbReference type="RefSeq" id="WP_137906414.1">
    <property type="nucleotide sequence ID" value="NZ_BJCF01000002.1"/>
</dbReference>
<dbReference type="PANTHER" id="PTHR33991">
    <property type="entry name" value="DNA REPAIR PROTEIN RECO"/>
    <property type="match status" value="1"/>
</dbReference>
<dbReference type="InterPro" id="IPR003717">
    <property type="entry name" value="RecO"/>
</dbReference>
<dbReference type="SUPFAM" id="SSF50249">
    <property type="entry name" value="Nucleic acid-binding proteins"/>
    <property type="match status" value="1"/>
</dbReference>
<keyword evidence="3 7" id="KW-0227">DNA damage</keyword>
<dbReference type="InterPro" id="IPR037278">
    <property type="entry name" value="ARFGAP/RecO"/>
</dbReference>
<proteinExistence type="inferred from homology"/>
<comment type="caution">
    <text evidence="9">The sequence shown here is derived from an EMBL/GenBank/DDBJ whole genome shotgun (WGS) entry which is preliminary data.</text>
</comment>
<evidence type="ECO:0000256" key="1">
    <source>
        <dbReference type="ARBA" id="ARBA00007452"/>
    </source>
</evidence>
<evidence type="ECO:0000256" key="6">
    <source>
        <dbReference type="ARBA" id="ARBA00033409"/>
    </source>
</evidence>
<dbReference type="InterPro" id="IPR022572">
    <property type="entry name" value="DNA_rep/recomb_RecO_N"/>
</dbReference>
<dbReference type="OrthoDB" id="9797083at2"/>
<evidence type="ECO:0000256" key="5">
    <source>
        <dbReference type="ARBA" id="ARBA00023204"/>
    </source>
</evidence>
<feature type="domain" description="DNA replication/recombination mediator RecO N-terminal" evidence="8">
    <location>
        <begin position="1"/>
        <end position="80"/>
    </location>
</feature>
<dbReference type="GO" id="GO:0043590">
    <property type="term" value="C:bacterial nucleoid"/>
    <property type="evidence" value="ECO:0007669"/>
    <property type="project" value="TreeGrafter"/>
</dbReference>
<dbReference type="PANTHER" id="PTHR33991:SF1">
    <property type="entry name" value="DNA REPAIR PROTEIN RECO"/>
    <property type="match status" value="1"/>
</dbReference>
<dbReference type="SUPFAM" id="SSF57863">
    <property type="entry name" value="ArfGap/RecO-like zinc finger"/>
    <property type="match status" value="1"/>
</dbReference>
<evidence type="ECO:0000256" key="7">
    <source>
        <dbReference type="HAMAP-Rule" id="MF_00201"/>
    </source>
</evidence>
<dbReference type="GO" id="GO:0006310">
    <property type="term" value="P:DNA recombination"/>
    <property type="evidence" value="ECO:0007669"/>
    <property type="project" value="UniProtKB-UniRule"/>
</dbReference>
<evidence type="ECO:0000313" key="9">
    <source>
        <dbReference type="EMBL" id="GCL40576.1"/>
    </source>
</evidence>
<dbReference type="AlphaFoldDB" id="A0A480A9F0"/>
<evidence type="ECO:0000256" key="2">
    <source>
        <dbReference type="ARBA" id="ARBA00021310"/>
    </source>
</evidence>
<name>A0A480A9F0_9CYAN</name>
<organism evidence="9 10">
    <name type="scientific">Dolichospermum planctonicum</name>
    <dbReference type="NCBI Taxonomy" id="136072"/>
    <lineage>
        <taxon>Bacteria</taxon>
        <taxon>Bacillati</taxon>
        <taxon>Cyanobacteriota</taxon>
        <taxon>Cyanophyceae</taxon>
        <taxon>Nostocales</taxon>
        <taxon>Aphanizomenonaceae</taxon>
        <taxon>Dolichospermum</taxon>
    </lineage>
</organism>
<evidence type="ECO:0000259" key="8">
    <source>
        <dbReference type="Pfam" id="PF11967"/>
    </source>
</evidence>
<dbReference type="NCBIfam" id="TIGR00613">
    <property type="entry name" value="reco"/>
    <property type="match status" value="1"/>
</dbReference>
<dbReference type="Proteomes" id="UP000299367">
    <property type="component" value="Unassembled WGS sequence"/>
</dbReference>
<dbReference type="Gene3D" id="2.40.50.140">
    <property type="entry name" value="Nucleic acid-binding proteins"/>
    <property type="match status" value="1"/>
</dbReference>
<dbReference type="Gene3D" id="1.20.1440.120">
    <property type="entry name" value="Recombination protein O, C-terminal domain"/>
    <property type="match status" value="1"/>
</dbReference>
<keyword evidence="5 7" id="KW-0234">DNA repair</keyword>
<evidence type="ECO:0000313" key="10">
    <source>
        <dbReference type="Proteomes" id="UP000299367"/>
    </source>
</evidence>